<dbReference type="EMBL" id="LXQA010201267">
    <property type="protein sequence ID" value="MCI33070.1"/>
    <property type="molecule type" value="Genomic_DNA"/>
</dbReference>
<proteinExistence type="predicted"/>
<feature type="region of interest" description="Disordered" evidence="1">
    <location>
        <begin position="87"/>
        <end position="108"/>
    </location>
</feature>
<reference evidence="2 3" key="1">
    <citation type="journal article" date="2018" name="Front. Plant Sci.">
        <title>Red Clover (Trifolium pratense) and Zigzag Clover (T. medium) - A Picture of Genomic Similarities and Differences.</title>
        <authorList>
            <person name="Dluhosova J."/>
            <person name="Istvanek J."/>
            <person name="Nedelnik J."/>
            <person name="Repkova J."/>
        </authorList>
    </citation>
    <scope>NUCLEOTIDE SEQUENCE [LARGE SCALE GENOMIC DNA]</scope>
    <source>
        <strain evidence="3">cv. 10/8</strain>
        <tissue evidence="2">Leaf</tissue>
    </source>
</reference>
<evidence type="ECO:0000313" key="2">
    <source>
        <dbReference type="EMBL" id="MCI33070.1"/>
    </source>
</evidence>
<accession>A0A392RBA9</accession>
<feature type="region of interest" description="Disordered" evidence="1">
    <location>
        <begin position="1"/>
        <end position="45"/>
    </location>
</feature>
<organism evidence="2 3">
    <name type="scientific">Trifolium medium</name>
    <dbReference type="NCBI Taxonomy" id="97028"/>
    <lineage>
        <taxon>Eukaryota</taxon>
        <taxon>Viridiplantae</taxon>
        <taxon>Streptophyta</taxon>
        <taxon>Embryophyta</taxon>
        <taxon>Tracheophyta</taxon>
        <taxon>Spermatophyta</taxon>
        <taxon>Magnoliopsida</taxon>
        <taxon>eudicotyledons</taxon>
        <taxon>Gunneridae</taxon>
        <taxon>Pentapetalae</taxon>
        <taxon>rosids</taxon>
        <taxon>fabids</taxon>
        <taxon>Fabales</taxon>
        <taxon>Fabaceae</taxon>
        <taxon>Papilionoideae</taxon>
        <taxon>50 kb inversion clade</taxon>
        <taxon>NPAAA clade</taxon>
        <taxon>Hologalegina</taxon>
        <taxon>IRL clade</taxon>
        <taxon>Trifolieae</taxon>
        <taxon>Trifolium</taxon>
    </lineage>
</organism>
<feature type="compositionally biased region" description="Basic and acidic residues" evidence="1">
    <location>
        <begin position="22"/>
        <end position="35"/>
    </location>
</feature>
<dbReference type="AlphaFoldDB" id="A0A392RBA9"/>
<keyword evidence="3" id="KW-1185">Reference proteome</keyword>
<feature type="compositionally biased region" description="Polar residues" evidence="1">
    <location>
        <begin position="1"/>
        <end position="11"/>
    </location>
</feature>
<name>A0A392RBA9_9FABA</name>
<sequence>SVAPETVTSETIHVEASGKSSKTLDLENPKSDVEASTKATMPETNVVQDVHIPENEKSPNRLVTENAENWSDDYTIVNSQFDESMKTISDNHGDFVPADQGKKADENT</sequence>
<evidence type="ECO:0000256" key="1">
    <source>
        <dbReference type="SAM" id="MobiDB-lite"/>
    </source>
</evidence>
<evidence type="ECO:0000313" key="3">
    <source>
        <dbReference type="Proteomes" id="UP000265520"/>
    </source>
</evidence>
<dbReference type="Proteomes" id="UP000265520">
    <property type="component" value="Unassembled WGS sequence"/>
</dbReference>
<protein>
    <submittedName>
        <fullName evidence="2">Uncharacterized protein</fullName>
    </submittedName>
</protein>
<feature type="non-terminal residue" evidence="2">
    <location>
        <position position="1"/>
    </location>
</feature>
<comment type="caution">
    <text evidence="2">The sequence shown here is derived from an EMBL/GenBank/DDBJ whole genome shotgun (WGS) entry which is preliminary data.</text>
</comment>